<evidence type="ECO:0000256" key="11">
    <source>
        <dbReference type="ARBA" id="ARBA00023212"/>
    </source>
</evidence>
<dbReference type="GO" id="GO:0030496">
    <property type="term" value="C:midbody"/>
    <property type="evidence" value="ECO:0007669"/>
    <property type="project" value="UniProtKB-SubCell"/>
</dbReference>
<keyword evidence="16" id="KW-0021">Allosteric enzyme</keyword>
<evidence type="ECO:0000256" key="9">
    <source>
        <dbReference type="ARBA" id="ARBA00022902"/>
    </source>
</evidence>
<feature type="topological domain" description="Cytoplasmic" evidence="16">
    <location>
        <begin position="78"/>
        <end position="588"/>
    </location>
</feature>
<evidence type="ECO:0000256" key="17">
    <source>
        <dbReference type="SAM" id="MobiDB-lite"/>
    </source>
</evidence>
<comment type="catalytic activity">
    <reaction evidence="15 16">
        <text>n ATP + n H2O + a microtubule = n ADP + n phosphate + (n+1) alpha/beta tubulin heterodimers.</text>
        <dbReference type="EC" id="5.6.1.1"/>
    </reaction>
</comment>
<dbReference type="GO" id="GO:0016887">
    <property type="term" value="F:ATP hydrolysis activity"/>
    <property type="evidence" value="ECO:0007669"/>
    <property type="project" value="InterPro"/>
</dbReference>
<dbReference type="PANTHER" id="PTHR23074:SF86">
    <property type="entry name" value="SPASTIN"/>
    <property type="match status" value="1"/>
</dbReference>
<dbReference type="GO" id="GO:0005768">
    <property type="term" value="C:endosome"/>
    <property type="evidence" value="ECO:0007669"/>
    <property type="project" value="UniProtKB-UniRule"/>
</dbReference>
<feature type="binding site" evidence="16">
    <location>
        <begin position="354"/>
        <end position="361"/>
    </location>
    <ligand>
        <name>ATP</name>
        <dbReference type="ChEBI" id="CHEBI:30616"/>
    </ligand>
</feature>
<evidence type="ECO:0000256" key="3">
    <source>
        <dbReference type="ARBA" id="ARBA00022490"/>
    </source>
</evidence>
<evidence type="ECO:0000256" key="6">
    <source>
        <dbReference type="ARBA" id="ARBA00022741"/>
    </source>
</evidence>
<keyword evidence="9 16" id="KW-0524">Neurogenesis</keyword>
<dbReference type="GO" id="GO:0034214">
    <property type="term" value="P:protein hexamerization"/>
    <property type="evidence" value="ECO:0007669"/>
    <property type="project" value="UniProtKB-UniRule"/>
</dbReference>
<keyword evidence="6 16" id="KW-0547">Nucleotide-binding</keyword>
<comment type="activity regulation">
    <text evidence="16">Allosteric enzyme with a cooperative mechanism; at least two neighbor subunits influence each other strongly in spastin hexamers. Microtubule binding promotes cooperative interactions among spastin subunits.</text>
</comment>
<dbReference type="FunFam" id="3.40.50.300:FF:000093">
    <property type="entry name" value="Fidgetin-like 1"/>
    <property type="match status" value="1"/>
</dbReference>
<keyword evidence="18" id="KW-0812">Transmembrane</keyword>
<organism evidence="21 22">
    <name type="scientific">Cebus imitator</name>
    <name type="common">Panamanian white-faced capuchin</name>
    <name type="synonym">Cebus capucinus imitator</name>
    <dbReference type="NCBI Taxonomy" id="2715852"/>
    <lineage>
        <taxon>Eukaryota</taxon>
        <taxon>Metazoa</taxon>
        <taxon>Chordata</taxon>
        <taxon>Craniata</taxon>
        <taxon>Vertebrata</taxon>
        <taxon>Euteleostomi</taxon>
        <taxon>Mammalia</taxon>
        <taxon>Eutheria</taxon>
        <taxon>Euarchontoglires</taxon>
        <taxon>Primates</taxon>
        <taxon>Haplorrhini</taxon>
        <taxon>Platyrrhini</taxon>
        <taxon>Cebidae</taxon>
        <taxon>Cebinae</taxon>
        <taxon>Cebus</taxon>
    </lineage>
</organism>
<dbReference type="Gene3D" id="1.10.8.60">
    <property type="match status" value="1"/>
</dbReference>
<evidence type="ECO:0000256" key="18">
    <source>
        <dbReference type="SAM" id="Phobius"/>
    </source>
</evidence>
<keyword evidence="18" id="KW-1133">Transmembrane helix</keyword>
<feature type="transmembrane region" description="Helical" evidence="18">
    <location>
        <begin position="57"/>
        <end position="78"/>
    </location>
</feature>
<feature type="intramembrane region" description="Helical" evidence="16">
    <location>
        <begin position="57"/>
        <end position="77"/>
    </location>
</feature>
<dbReference type="GO" id="GO:0006888">
    <property type="term" value="P:endoplasmic reticulum to Golgi vesicle-mediated transport"/>
    <property type="evidence" value="ECO:0007669"/>
    <property type="project" value="UniProtKB-UniRule"/>
</dbReference>
<evidence type="ECO:0000259" key="19">
    <source>
        <dbReference type="SMART" id="SM00382"/>
    </source>
</evidence>
<dbReference type="GO" id="GO:0005874">
    <property type="term" value="C:microtubule"/>
    <property type="evidence" value="ECO:0007669"/>
    <property type="project" value="UniProtKB-UniRule"/>
</dbReference>
<dbReference type="Pfam" id="PF17862">
    <property type="entry name" value="AAA_lid_3"/>
    <property type="match status" value="1"/>
</dbReference>
<evidence type="ECO:0000256" key="15">
    <source>
        <dbReference type="ARBA" id="ARBA00036378"/>
    </source>
</evidence>
<dbReference type="EC" id="5.6.1.1" evidence="16"/>
<dbReference type="FunFam" id="1.20.58.80:FF:000006">
    <property type="entry name" value="Spastin"/>
    <property type="match status" value="1"/>
</dbReference>
<feature type="region of interest" description="Disordered" evidence="17">
    <location>
        <begin position="198"/>
        <end position="284"/>
    </location>
</feature>
<comment type="similarity">
    <text evidence="16">Belongs to the AAA ATPase family. Spastin subfamily.</text>
</comment>
<dbReference type="Ensembl" id="ENSCCAT00000028847.1">
    <property type="protein sequence ID" value="ENSCCAP00000011440.1"/>
    <property type="gene ID" value="ENSCCAG00000023299.1"/>
</dbReference>
<keyword evidence="2 16" id="KW-0217">Developmental protein</keyword>
<comment type="subcellular location">
    <subcellularLocation>
        <location evidence="1">Cell projection</location>
        <location evidence="1">Axon</location>
    </subcellularLocation>
    <subcellularLocation>
        <location evidence="16">Membrane</location>
        <topology evidence="16">Peripheral membrane protein</topology>
    </subcellularLocation>
    <subcellularLocation>
        <location evidence="16">Endoplasmic reticulum</location>
    </subcellularLocation>
    <subcellularLocation>
        <location evidence="16">Midbody</location>
    </subcellularLocation>
    <subcellularLocation>
        <location evidence="16">Cytoplasm</location>
        <location evidence="16">Cytoskeleton</location>
        <location evidence="16">Microtubule organizing center</location>
        <location evidence="16">Centrosome</location>
    </subcellularLocation>
    <subcellularLocation>
        <location evidence="16">Cytoplasm</location>
        <location evidence="16">Cytoskeleton</location>
    </subcellularLocation>
    <subcellularLocation>
        <location evidence="16">Cytoplasm</location>
        <location evidence="16">Perinuclear region</location>
    </subcellularLocation>
    <subcellularLocation>
        <location evidence="16">Nucleus</location>
    </subcellularLocation>
    <subcellularLocation>
        <location evidence="16">Cytoplasm</location>
        <location evidence="16">Cytoskeleton</location>
        <location evidence="16">Spindle</location>
    </subcellularLocation>
    <subcellularLocation>
        <location evidence="16">Cytoplasm</location>
    </subcellularLocation>
    <text evidence="16">Forms an intramembrane hairpin-like structure in the membrane. Localization to the centrosome is independent of microtubules. Localizes to the midbody of dividing cells, and this requires CHMP1B. Enriched in the distal axons and branches of postmitotic neurons. Localizes to endoplasmic reticulum tubular network.</text>
</comment>
<accession>A0A2K5Q6C7</accession>
<dbReference type="SUPFAM" id="SSF52540">
    <property type="entry name" value="P-loop containing nucleoside triphosphate hydrolases"/>
    <property type="match status" value="1"/>
</dbReference>
<evidence type="ECO:0000256" key="5">
    <source>
        <dbReference type="ARBA" id="ARBA00022701"/>
    </source>
</evidence>
<dbReference type="GO" id="GO:0005819">
    <property type="term" value="C:spindle"/>
    <property type="evidence" value="ECO:0007669"/>
    <property type="project" value="UniProtKB-SubCell"/>
</dbReference>
<feature type="compositionally biased region" description="Polar residues" evidence="17">
    <location>
        <begin position="265"/>
        <end position="279"/>
    </location>
</feature>
<comment type="function">
    <text evidence="16">ATP-dependent microtubule severing protein that specifically recognizes and cuts microtubules that are polyglutamylated. Preferentially recognizes and acts on microtubules decorated with short polyglutamate tails: severing activity increases as the number of glutamates per tubulin rises from one to eight, but decreases beyond this glutamylation threshold. Severing activity is not dependent on tubulin acetylation or detyrosination. Microtubule severing promotes reorganization of cellular microtubule arrays and the release of microtubules from the centrosome following nucleation. It is critical for the biogenesis and maintenance of complex microtubule arrays in axons, spindles and cilia. SPAST is involved in abscission step of cytokinesis and nuclear envelope reassembly during anaphase in cooperation with the ESCRT-III complex. Recruited at the midbody, probably by IST1, and participates in membrane fission during abscission together with the ESCRT-III complex. Recruited to the nuclear membrane by IST1 and mediates microtubule severing, promoting nuclear envelope sealing and mitotic spindle disassembly during late anaphase. Required for membrane traffic from the endoplasmic reticulum (ER) to the Golgi and endosome recycling. Recruited by IST1 to endosomes and regulates early endosomal tubulation and recycling by mediating microtubule severing. Probably plays a role in axon growth and the formation of axonal branches.</text>
</comment>
<evidence type="ECO:0000256" key="2">
    <source>
        <dbReference type="ARBA" id="ARBA00022473"/>
    </source>
</evidence>
<dbReference type="GO" id="GO:0031117">
    <property type="term" value="P:positive regulation of microtubule depolymerization"/>
    <property type="evidence" value="ECO:0007669"/>
    <property type="project" value="UniProtKB-UniRule"/>
</dbReference>
<reference evidence="21" key="2">
    <citation type="submission" date="2025-09" db="UniProtKB">
        <authorList>
            <consortium name="Ensembl"/>
        </authorList>
    </citation>
    <scope>IDENTIFICATION</scope>
</reference>
<dbReference type="InterPro" id="IPR050304">
    <property type="entry name" value="MT-severing_AAA_ATPase"/>
</dbReference>
<feature type="short sequence motif" description="Nuclear localization signal" evidence="16">
    <location>
        <begin position="4"/>
        <end position="11"/>
    </location>
</feature>
<dbReference type="InterPro" id="IPR035106">
    <property type="entry name" value="Spastin_chordate"/>
</dbReference>
<feature type="domain" description="AAA+ ATPase" evidence="19">
    <location>
        <begin position="346"/>
        <end position="482"/>
    </location>
</feature>
<dbReference type="GO" id="GO:0051013">
    <property type="term" value="P:microtubule severing"/>
    <property type="evidence" value="ECO:0007669"/>
    <property type="project" value="UniProtKB-UniRule"/>
</dbReference>
<feature type="region of interest" description="Disordered" evidence="17">
    <location>
        <begin position="1"/>
        <end position="43"/>
    </location>
</feature>
<gene>
    <name evidence="16" type="primary">SPAST</name>
    <name evidence="16" type="synonym">SPG4</name>
</gene>
<feature type="short sequence motif" description="Nuclear localization signal" evidence="16">
    <location>
        <begin position="281"/>
        <end position="284"/>
    </location>
</feature>
<dbReference type="InterPro" id="IPR027417">
    <property type="entry name" value="P-loop_NTPase"/>
</dbReference>
<keyword evidence="10 16" id="KW-0472">Membrane</keyword>
<dbReference type="GO" id="GO:0005524">
    <property type="term" value="F:ATP binding"/>
    <property type="evidence" value="ECO:0007669"/>
    <property type="project" value="UniProtKB-UniRule"/>
</dbReference>
<dbReference type="SMART" id="SM00382">
    <property type="entry name" value="AAA"/>
    <property type="match status" value="1"/>
</dbReference>
<protein>
    <recommendedName>
        <fullName evidence="16">Spastin</fullName>
        <ecNumber evidence="16">5.6.1.1</ecNumber>
    </recommendedName>
</protein>
<keyword evidence="5 16" id="KW-0493">Microtubule</keyword>
<dbReference type="PANTHER" id="PTHR23074">
    <property type="entry name" value="AAA DOMAIN-CONTAINING"/>
    <property type="match status" value="1"/>
</dbReference>
<evidence type="ECO:0000313" key="22">
    <source>
        <dbReference type="Proteomes" id="UP000233040"/>
    </source>
</evidence>
<dbReference type="GO" id="GO:0016020">
    <property type="term" value="C:membrane"/>
    <property type="evidence" value="ECO:0007669"/>
    <property type="project" value="UniProtKB-SubCell"/>
</dbReference>
<dbReference type="Pfam" id="PF09336">
    <property type="entry name" value="Vps4_C"/>
    <property type="match status" value="1"/>
</dbReference>
<dbReference type="PIRSF" id="PIRSF037338">
    <property type="entry name" value="Spastin"/>
    <property type="match status" value="1"/>
</dbReference>
<evidence type="ECO:0000256" key="12">
    <source>
        <dbReference type="ARBA" id="ARBA00023235"/>
    </source>
</evidence>
<keyword evidence="8 16" id="KW-0067">ATP-binding</keyword>
<keyword evidence="13 16" id="KW-0539">Nucleus</keyword>
<name>A0A2K5Q6C7_CEBIM</name>
<dbReference type="GO" id="GO:0005634">
    <property type="term" value="C:nucleus"/>
    <property type="evidence" value="ECO:0007669"/>
    <property type="project" value="UniProtKB-SubCell"/>
</dbReference>
<feature type="domain" description="MIT" evidence="20">
    <location>
        <begin position="116"/>
        <end position="183"/>
    </location>
</feature>
<dbReference type="GO" id="GO:0005813">
    <property type="term" value="C:centrosome"/>
    <property type="evidence" value="ECO:0007669"/>
    <property type="project" value="UniProtKB-SubCell"/>
</dbReference>
<keyword evidence="11 16" id="KW-0206">Cytoskeleton</keyword>
<evidence type="ECO:0000256" key="16">
    <source>
        <dbReference type="HAMAP-Rule" id="MF_03021"/>
    </source>
</evidence>
<keyword evidence="12 16" id="KW-0413">Isomerase</keyword>
<dbReference type="InterPro" id="IPR007330">
    <property type="entry name" value="MIT_dom"/>
</dbReference>
<dbReference type="GO" id="GO:0048471">
    <property type="term" value="C:perinuclear region of cytoplasm"/>
    <property type="evidence" value="ECO:0007669"/>
    <property type="project" value="UniProtKB-SubCell"/>
</dbReference>
<evidence type="ECO:0000256" key="10">
    <source>
        <dbReference type="ARBA" id="ARBA00023136"/>
    </source>
</evidence>
<dbReference type="InterPro" id="IPR017179">
    <property type="entry name" value="Spastin"/>
</dbReference>
<proteinExistence type="inferred from homology"/>
<dbReference type="InterPro" id="IPR003593">
    <property type="entry name" value="AAA+_ATPase"/>
</dbReference>
<dbReference type="FunFam" id="1.10.8.60:FF:000036">
    <property type="entry name" value="Spastin"/>
    <property type="match status" value="1"/>
</dbReference>
<feature type="compositionally biased region" description="Pro residues" evidence="17">
    <location>
        <begin position="19"/>
        <end position="43"/>
    </location>
</feature>
<dbReference type="HAMAP" id="MF_03021">
    <property type="entry name" value="Spastin"/>
    <property type="match status" value="1"/>
</dbReference>
<keyword evidence="4 16" id="KW-0132">Cell division</keyword>
<dbReference type="AlphaFoldDB" id="A0A2K5Q6C7"/>
<feature type="short sequence motif" description="Nuclear export signal" evidence="16">
    <location>
        <begin position="59"/>
        <end position="67"/>
    </location>
</feature>
<dbReference type="Gene3D" id="1.20.58.80">
    <property type="entry name" value="Phosphotransferase system, lactose/cellobiose-type IIA subunit"/>
    <property type="match status" value="1"/>
</dbReference>
<dbReference type="Proteomes" id="UP000233040">
    <property type="component" value="Unassembled WGS sequence"/>
</dbReference>
<dbReference type="Pfam" id="PF00004">
    <property type="entry name" value="AAA"/>
    <property type="match status" value="1"/>
</dbReference>
<dbReference type="GO" id="GO:0007409">
    <property type="term" value="P:axonogenesis"/>
    <property type="evidence" value="ECO:0007669"/>
    <property type="project" value="UniProtKB-UniRule"/>
</dbReference>
<keyword evidence="16" id="KW-0256">Endoplasmic reticulum</keyword>
<evidence type="ECO:0000256" key="14">
    <source>
        <dbReference type="ARBA" id="ARBA00023306"/>
    </source>
</evidence>
<feature type="topological domain" description="Cytoplasmic" evidence="16">
    <location>
        <begin position="1"/>
        <end position="56"/>
    </location>
</feature>
<keyword evidence="7 16" id="KW-0221">Differentiation</keyword>
<dbReference type="CDD" id="cd19524">
    <property type="entry name" value="RecA-like_spastin"/>
    <property type="match status" value="1"/>
</dbReference>
<reference evidence="21" key="1">
    <citation type="submission" date="2025-08" db="UniProtKB">
        <authorList>
            <consortium name="Ensembl"/>
        </authorList>
    </citation>
    <scope>IDENTIFICATION</scope>
</reference>
<evidence type="ECO:0000256" key="1">
    <source>
        <dbReference type="ARBA" id="ARBA00004489"/>
    </source>
</evidence>
<comment type="subunit">
    <text evidence="16">Homohexamer. Mostly monomeric, but assembles into hexameric structure for short periods of time. Oligomerization seems to be a prerequisite for catalytic activity. Binding to ATP in a cleft between two adjacent subunits stabilizes the homohexameric form. Binds to microtubules at least in part via the alpha-tubulin and beta-tubulin tails. The hexamer adopts a ring conformation through which microtubules pass prior to being severed. Does not interact strongly with tubulin heterodimers. Interacts (via MIT domain) with CHMP1B; the interaction is direct. Interacts with SSNA1. Interacts with ATL1. Interacts with RTN1. Interacts with ZFYVE27. Interacts with REEP1. Interacts (via MIT domain) with IST1.</text>
</comment>
<dbReference type="InterPro" id="IPR003960">
    <property type="entry name" value="ATPase_AAA_CS"/>
</dbReference>
<dbReference type="SMART" id="SM00745">
    <property type="entry name" value="MIT"/>
    <property type="match status" value="1"/>
</dbReference>
<evidence type="ECO:0000256" key="8">
    <source>
        <dbReference type="ARBA" id="ARBA00022840"/>
    </source>
</evidence>
<feature type="compositionally biased region" description="Polar residues" evidence="17">
    <location>
        <begin position="212"/>
        <end position="226"/>
    </location>
</feature>
<dbReference type="GO" id="GO:0030424">
    <property type="term" value="C:axon"/>
    <property type="evidence" value="ECO:0007669"/>
    <property type="project" value="UniProtKB-SubCell"/>
</dbReference>
<evidence type="ECO:0000256" key="4">
    <source>
        <dbReference type="ARBA" id="ARBA00022618"/>
    </source>
</evidence>
<dbReference type="InterPro" id="IPR015415">
    <property type="entry name" value="Spast_Vps4_C"/>
</dbReference>
<sequence length="588" mass="63920">MNSPGGRGKKKGSGGASSPVPPRPPPPCLAPAPPAAGRAPPPESPHKRNLYYFSYPLFVGFALLRLVAFHLGLLFLWLCQRFSRALMAAKRSSGAAPAPASASPPAPVPGGEAERVRVFHKQAFEYISIALRIDEDEKAGQKEQAVEWYKKGIEELEKGIAVIVTGQEKMQPVLPFSKSQTDVYNDNTNLACRNGHLQSESGAVPKRKDPLTHTSNSLPRSKTVMKTGSAGLSGHHRAPSCSGLSMVSGVKQGSGPAPATHKGTPKTNRTNKPSTPTTTARKKKDLKNFRNVDSNLANLIMNEIVDNGTAVKFDDIAGQDLAKQALQEIVILPSLRPELFTGLRAPARGLLLFGPPGNGKTMLAKAVAAESNATFFNISAASLTSKYVGEGEKLVRALFAVARELQPSIIFIDEVDSLLCERREGEHDASRRLKTEFLIEFDGVQSAGDDRVLVMGATNRPQELDEAVLRRFIKRVYVSLPNEETRLLLLKNLLCKQGSPLTQKELAQLARMTDGYSGSDLTALAKDAALGPIRELKPEQVKNMSASEMRNIRLSDFTESLKKIKRSVSPQTLEAYIRWNKDFGDTTV</sequence>
<keyword evidence="22" id="KW-1185">Reference proteome</keyword>
<evidence type="ECO:0000313" key="21">
    <source>
        <dbReference type="Ensembl" id="ENSCCAP00000011440.1"/>
    </source>
</evidence>
<keyword evidence="3 16" id="KW-0963">Cytoplasm</keyword>
<keyword evidence="14 16" id="KW-0131">Cell cycle</keyword>
<evidence type="ECO:0000256" key="7">
    <source>
        <dbReference type="ARBA" id="ARBA00022782"/>
    </source>
</evidence>
<evidence type="ECO:0000256" key="13">
    <source>
        <dbReference type="ARBA" id="ARBA00023242"/>
    </source>
</evidence>
<dbReference type="InterPro" id="IPR041569">
    <property type="entry name" value="AAA_lid_3"/>
</dbReference>
<dbReference type="GO" id="GO:0005783">
    <property type="term" value="C:endoplasmic reticulum"/>
    <property type="evidence" value="ECO:0007669"/>
    <property type="project" value="UniProtKB-SubCell"/>
</dbReference>
<dbReference type="Gene3D" id="3.40.50.300">
    <property type="entry name" value="P-loop containing nucleotide triphosphate hydrolases"/>
    <property type="match status" value="1"/>
</dbReference>
<dbReference type="PROSITE" id="PS00674">
    <property type="entry name" value="AAA"/>
    <property type="match status" value="1"/>
</dbReference>
<dbReference type="GO" id="GO:0008568">
    <property type="term" value="F:microtubule severing ATPase activity"/>
    <property type="evidence" value="ECO:0007669"/>
    <property type="project" value="UniProtKB-UniRule"/>
</dbReference>
<dbReference type="InterPro" id="IPR003959">
    <property type="entry name" value="ATPase_AAA_core"/>
</dbReference>
<dbReference type="GO" id="GO:0008017">
    <property type="term" value="F:microtubule binding"/>
    <property type="evidence" value="ECO:0007669"/>
    <property type="project" value="UniProtKB-UniRule"/>
</dbReference>
<dbReference type="GO" id="GO:0032506">
    <property type="term" value="P:cytokinetic process"/>
    <property type="evidence" value="ECO:0007669"/>
    <property type="project" value="UniProtKB-UniRule"/>
</dbReference>
<evidence type="ECO:0000259" key="20">
    <source>
        <dbReference type="SMART" id="SM00745"/>
    </source>
</evidence>
<dbReference type="GeneTree" id="ENSGT00940000156258"/>